<proteinExistence type="predicted"/>
<organism evidence="1 2">
    <name type="scientific">Phyllostomus discolor</name>
    <name type="common">pale spear-nosed bat</name>
    <dbReference type="NCBI Taxonomy" id="89673"/>
    <lineage>
        <taxon>Eukaryota</taxon>
        <taxon>Metazoa</taxon>
        <taxon>Chordata</taxon>
        <taxon>Craniata</taxon>
        <taxon>Vertebrata</taxon>
        <taxon>Euteleostomi</taxon>
        <taxon>Mammalia</taxon>
        <taxon>Eutheria</taxon>
        <taxon>Laurasiatheria</taxon>
        <taxon>Chiroptera</taxon>
        <taxon>Yangochiroptera</taxon>
        <taxon>Phyllostomidae</taxon>
        <taxon>Phyllostominae</taxon>
        <taxon>Phyllostomus</taxon>
    </lineage>
</organism>
<dbReference type="AlphaFoldDB" id="A0A834E371"/>
<evidence type="ECO:0000313" key="2">
    <source>
        <dbReference type="Proteomes" id="UP000664940"/>
    </source>
</evidence>
<dbReference type="Proteomes" id="UP000664940">
    <property type="component" value="Unassembled WGS sequence"/>
</dbReference>
<reference evidence="1 2" key="1">
    <citation type="journal article" date="2020" name="Nature">
        <title>Six reference-quality genomes reveal evolution of bat adaptations.</title>
        <authorList>
            <person name="Jebb D."/>
            <person name="Huang Z."/>
            <person name="Pippel M."/>
            <person name="Hughes G.M."/>
            <person name="Lavrichenko K."/>
            <person name="Devanna P."/>
            <person name="Winkler S."/>
            <person name="Jermiin L.S."/>
            <person name="Skirmuntt E.C."/>
            <person name="Katzourakis A."/>
            <person name="Burkitt-Gray L."/>
            <person name="Ray D.A."/>
            <person name="Sullivan K.A.M."/>
            <person name="Roscito J.G."/>
            <person name="Kirilenko B.M."/>
            <person name="Davalos L.M."/>
            <person name="Corthals A.P."/>
            <person name="Power M.L."/>
            <person name="Jones G."/>
            <person name="Ransome R.D."/>
            <person name="Dechmann D.K.N."/>
            <person name="Locatelli A.G."/>
            <person name="Puechmaille S.J."/>
            <person name="Fedrigo O."/>
            <person name="Jarvis E.D."/>
            <person name="Hiller M."/>
            <person name="Vernes S.C."/>
            <person name="Myers E.W."/>
            <person name="Teeling E.C."/>
        </authorList>
    </citation>
    <scope>NUCLEOTIDE SEQUENCE [LARGE SCALE GENOMIC DNA]</scope>
    <source>
        <strain evidence="1">Bat1K_MPI-CBG_1</strain>
    </source>
</reference>
<gene>
    <name evidence="1" type="ORF">HJG60_011519</name>
</gene>
<protein>
    <submittedName>
        <fullName evidence="1">Uncharacterized protein</fullName>
    </submittedName>
</protein>
<comment type="caution">
    <text evidence="1">The sequence shown here is derived from an EMBL/GenBank/DDBJ whole genome shotgun (WGS) entry which is preliminary data.</text>
</comment>
<evidence type="ECO:0000313" key="1">
    <source>
        <dbReference type="EMBL" id="KAF6099787.1"/>
    </source>
</evidence>
<accession>A0A834E371</accession>
<name>A0A834E371_9CHIR</name>
<dbReference type="EMBL" id="JABVXQ010000007">
    <property type="protein sequence ID" value="KAF6099787.1"/>
    <property type="molecule type" value="Genomic_DNA"/>
</dbReference>
<sequence length="143" mass="14950">MGTVGSQDVHALCGLACFHFGAQSLNSRPWFCTSSARLGSPGSESLGRLHSHLSLCRWLVSTASSPHPHPHPLLSPGLGCTGECGMVLFLEVAPSAQGAGWILLVSAVARTAMPSQRKTAELACRVVTNQHADLLNAGAKEIP</sequence>